<keyword evidence="7" id="KW-1185">Reference proteome</keyword>
<name>A0AAJ6DCA9_9MICC</name>
<dbReference type="Gene3D" id="1.50.10.100">
    <property type="entry name" value="Chondroitin AC/alginate lyase"/>
    <property type="match status" value="1"/>
</dbReference>
<accession>A0AAJ6DCA9</accession>
<evidence type="ECO:0000256" key="4">
    <source>
        <dbReference type="ARBA" id="ARBA00023239"/>
    </source>
</evidence>
<dbReference type="Gene3D" id="2.70.98.70">
    <property type="match status" value="1"/>
</dbReference>
<evidence type="ECO:0000313" key="7">
    <source>
        <dbReference type="Proteomes" id="UP001224674"/>
    </source>
</evidence>
<dbReference type="AlphaFoldDB" id="A0AAJ6DCA9"/>
<dbReference type="PANTHER" id="PTHR39210:SF1">
    <property type="entry name" value="HEPARIN-SULFATE LYASE"/>
    <property type="match status" value="1"/>
</dbReference>
<evidence type="ECO:0000256" key="2">
    <source>
        <dbReference type="ARBA" id="ARBA00022729"/>
    </source>
</evidence>
<dbReference type="RefSeq" id="WP_110099470.1">
    <property type="nucleotide sequence ID" value="NZ_CP122561.1"/>
</dbReference>
<evidence type="ECO:0000256" key="1">
    <source>
        <dbReference type="ARBA" id="ARBA00004418"/>
    </source>
</evidence>
<evidence type="ECO:0000313" key="6">
    <source>
        <dbReference type="EMBL" id="WGH93450.1"/>
    </source>
</evidence>
<sequence length="539" mass="61804">MTLDYLFPKRNMLAMRDARSRFVDRDLMTIQPRQTLRLEDGQVWRHRRTRSLARQMHGWLFYYYLRPFHIDLDDAIAEKLIWLLHTWRDVVGLPPSRIPMSYHDESTAQRTIALCCLLDDYGPLLSASDQTFVKDIIREGVDLLVQDEFHSAGTNHGMFQDLALMLASSYIDDNEGLYDLAFGRLTAYFKSSYTAEGVHKEQSPDYHVIVSRHLKEYNQLQGQQASTTEQSLREVFKASERYAIATISPLGSFAPVSDTPPGPVLGRGYGRVYNSDSYRYALTQGALGTPPDFDRFIADEAGVAIFREDWRDLDSLYLHFVAAYNSDYHKHSDELSVYLVYKGLEILREAGPNGYEMSDPYTIYAFSSFAHNTLIVDGEGLPRIDPTKMDKVGLQQVEQQGMFDVKGFNHRYEGVKHSRRVTVQPQDDQPNDAKRHVRIIDTIESADLHQYTLLWHFGPDVRARPSGDTVVIQNASNENLGHLRLRSEGDLKIVQRRGEETPDIQGWYFPKNGVHKPADVLQVEFSAATREVTTDIYLY</sequence>
<dbReference type="Pfam" id="PF07940">
    <property type="entry name" value="Hepar_II_III_C"/>
    <property type="match status" value="1"/>
</dbReference>
<keyword evidence="2" id="KW-0732">Signal</keyword>
<protein>
    <submittedName>
        <fullName evidence="6">Heparinase II/III family protein</fullName>
    </submittedName>
</protein>
<dbReference type="GO" id="GO:0016829">
    <property type="term" value="F:lyase activity"/>
    <property type="evidence" value="ECO:0007669"/>
    <property type="project" value="UniProtKB-KW"/>
</dbReference>
<dbReference type="InterPro" id="IPR012480">
    <property type="entry name" value="Hepar_II_III_C"/>
</dbReference>
<dbReference type="EMBL" id="CP122566">
    <property type="protein sequence ID" value="WGH93450.1"/>
    <property type="molecule type" value="Genomic_DNA"/>
</dbReference>
<comment type="subcellular location">
    <subcellularLocation>
        <location evidence="1">Periplasm</location>
    </subcellularLocation>
</comment>
<dbReference type="GO" id="GO:0042597">
    <property type="term" value="C:periplasmic space"/>
    <property type="evidence" value="ECO:0007669"/>
    <property type="project" value="UniProtKB-SubCell"/>
</dbReference>
<feature type="domain" description="Heparinase II/III-like C-terminal" evidence="5">
    <location>
        <begin position="298"/>
        <end position="529"/>
    </location>
</feature>
<gene>
    <name evidence="6" type="ORF">QDX21_01120</name>
</gene>
<evidence type="ECO:0000259" key="5">
    <source>
        <dbReference type="Pfam" id="PF07940"/>
    </source>
</evidence>
<keyword evidence="4" id="KW-0456">Lyase</keyword>
<dbReference type="GeneID" id="83694652"/>
<organism evidence="6 7">
    <name type="scientific">Auritidibacter ignavus</name>
    <dbReference type="NCBI Taxonomy" id="678932"/>
    <lineage>
        <taxon>Bacteria</taxon>
        <taxon>Bacillati</taxon>
        <taxon>Actinomycetota</taxon>
        <taxon>Actinomycetes</taxon>
        <taxon>Micrococcales</taxon>
        <taxon>Micrococcaceae</taxon>
        <taxon>Auritidibacter</taxon>
    </lineage>
</organism>
<keyword evidence="3" id="KW-0574">Periplasm</keyword>
<proteinExistence type="predicted"/>
<reference evidence="6 7" key="1">
    <citation type="submission" date="2023-03" db="EMBL/GenBank/DDBJ databases">
        <title>Complete genome sequences of several Auritidibacter ignavus strains isolated from ear infections.</title>
        <authorList>
            <person name="Baehr T."/>
            <person name="Baumhoegger A.M."/>
        </authorList>
    </citation>
    <scope>NUCLEOTIDE SEQUENCE [LARGE SCALE GENOMIC DNA]</scope>
    <source>
        <strain evidence="6 7">BABAE-6</strain>
    </source>
</reference>
<dbReference type="Proteomes" id="UP001224674">
    <property type="component" value="Chromosome"/>
</dbReference>
<dbReference type="InterPro" id="IPR008929">
    <property type="entry name" value="Chondroitin_lyas"/>
</dbReference>
<dbReference type="SUPFAM" id="SSF48230">
    <property type="entry name" value="Chondroitin AC/alginate lyase"/>
    <property type="match status" value="1"/>
</dbReference>
<dbReference type="PANTHER" id="PTHR39210">
    <property type="entry name" value="HEPARIN-SULFATE LYASE"/>
    <property type="match status" value="1"/>
</dbReference>
<evidence type="ECO:0000256" key="3">
    <source>
        <dbReference type="ARBA" id="ARBA00022764"/>
    </source>
</evidence>